<dbReference type="EMBL" id="CADEAL010001207">
    <property type="protein sequence ID" value="CAB1430138.1"/>
    <property type="molecule type" value="Genomic_DNA"/>
</dbReference>
<feature type="compositionally biased region" description="Low complexity" evidence="1">
    <location>
        <begin position="11"/>
        <end position="23"/>
    </location>
</feature>
<gene>
    <name evidence="2" type="ORF">PLEPLA_LOCUS18120</name>
</gene>
<evidence type="ECO:0000256" key="1">
    <source>
        <dbReference type="SAM" id="MobiDB-lite"/>
    </source>
</evidence>
<feature type="region of interest" description="Disordered" evidence="1">
    <location>
        <begin position="1"/>
        <end position="29"/>
    </location>
</feature>
<name>A0A9N7UHG1_PLEPL</name>
<evidence type="ECO:0000313" key="3">
    <source>
        <dbReference type="Proteomes" id="UP001153269"/>
    </source>
</evidence>
<accession>A0A9N7UHG1</accession>
<dbReference type="AlphaFoldDB" id="A0A9N7UHG1"/>
<reference evidence="2" key="1">
    <citation type="submission" date="2020-03" db="EMBL/GenBank/DDBJ databases">
        <authorList>
            <person name="Weist P."/>
        </authorList>
    </citation>
    <scope>NUCLEOTIDE SEQUENCE</scope>
</reference>
<comment type="caution">
    <text evidence="2">The sequence shown here is derived from an EMBL/GenBank/DDBJ whole genome shotgun (WGS) entry which is preliminary data.</text>
</comment>
<evidence type="ECO:0000313" key="2">
    <source>
        <dbReference type="EMBL" id="CAB1430138.1"/>
    </source>
</evidence>
<proteinExistence type="predicted"/>
<feature type="compositionally biased region" description="Polar residues" evidence="1">
    <location>
        <begin position="1"/>
        <end position="10"/>
    </location>
</feature>
<sequence>MTLGHNSLFVSSSSSSSSLLPLPEESRSLSRRIHSERVGVFVTFESGFPRARPRRHSSTSAKWNIDRVCQGFTAQLELLAGTRRSLHRIQVTTGKSSDLT</sequence>
<protein>
    <submittedName>
        <fullName evidence="2">Uncharacterized protein</fullName>
    </submittedName>
</protein>
<dbReference type="Proteomes" id="UP001153269">
    <property type="component" value="Unassembled WGS sequence"/>
</dbReference>
<organism evidence="2 3">
    <name type="scientific">Pleuronectes platessa</name>
    <name type="common">European plaice</name>
    <dbReference type="NCBI Taxonomy" id="8262"/>
    <lineage>
        <taxon>Eukaryota</taxon>
        <taxon>Metazoa</taxon>
        <taxon>Chordata</taxon>
        <taxon>Craniata</taxon>
        <taxon>Vertebrata</taxon>
        <taxon>Euteleostomi</taxon>
        <taxon>Actinopterygii</taxon>
        <taxon>Neopterygii</taxon>
        <taxon>Teleostei</taxon>
        <taxon>Neoteleostei</taxon>
        <taxon>Acanthomorphata</taxon>
        <taxon>Carangaria</taxon>
        <taxon>Pleuronectiformes</taxon>
        <taxon>Pleuronectoidei</taxon>
        <taxon>Pleuronectidae</taxon>
        <taxon>Pleuronectes</taxon>
    </lineage>
</organism>
<keyword evidence="3" id="KW-1185">Reference proteome</keyword>